<sequence>MVNDIFNDMQVEVGCEKLLLLTAYFSLRDSLKMAVLFPFIDLRKNWKKIKSYSGIWNVEKVLYM</sequence>
<comment type="caution">
    <text evidence="1">The sequence shown here is derived from an EMBL/GenBank/DDBJ whole genome shotgun (WGS) entry which is preliminary data.</text>
</comment>
<evidence type="ECO:0000313" key="1">
    <source>
        <dbReference type="EMBL" id="EDR98217.1"/>
    </source>
</evidence>
<proteinExistence type="predicted"/>
<dbReference type="HOGENOM" id="CLU_2857816_0_0_9"/>
<gene>
    <name evidence="1" type="ORF">ANACAC_01841</name>
</gene>
<dbReference type="AlphaFoldDB" id="B0ME47"/>
<name>B0ME47_ANACD</name>
<protein>
    <submittedName>
        <fullName evidence="1">Uncharacterized protein</fullName>
    </submittedName>
</protein>
<reference evidence="1" key="1">
    <citation type="submission" date="2007-11" db="EMBL/GenBank/DDBJ databases">
        <authorList>
            <person name="Fulton L."/>
            <person name="Clifton S."/>
            <person name="Fulton B."/>
            <person name="Xu J."/>
            <person name="Minx P."/>
            <person name="Pepin K.H."/>
            <person name="Johnson M."/>
            <person name="Thiruvilangam P."/>
            <person name="Bhonagiri V."/>
            <person name="Nash W.E."/>
            <person name="Mardis E.R."/>
            <person name="Wilson R.K."/>
        </authorList>
    </citation>
    <scope>NUCLEOTIDE SEQUENCE [LARGE SCALE GENOMIC DNA]</scope>
    <source>
        <strain evidence="1">DSM 14662</strain>
    </source>
</reference>
<dbReference type="STRING" id="411490.ANACAC_01841"/>
<dbReference type="EMBL" id="ABAX03000012">
    <property type="protein sequence ID" value="EDR98217.1"/>
    <property type="molecule type" value="Genomic_DNA"/>
</dbReference>
<reference evidence="1" key="2">
    <citation type="submission" date="2013-11" db="EMBL/GenBank/DDBJ databases">
        <title>Draft genome sequence of Anaerostipes caccae (DSM 14662).</title>
        <authorList>
            <person name="Sudarsanam P."/>
            <person name="Ley R."/>
            <person name="Guruge J."/>
            <person name="Turnbaugh P.J."/>
            <person name="Mahowald M."/>
            <person name="Liep D."/>
            <person name="Gordon J."/>
        </authorList>
    </citation>
    <scope>NUCLEOTIDE SEQUENCE</scope>
    <source>
        <strain evidence="1">DSM 14662</strain>
    </source>
</reference>
<evidence type="ECO:0000313" key="2">
    <source>
        <dbReference type="Proteomes" id="UP000004935"/>
    </source>
</evidence>
<organism evidence="1 2">
    <name type="scientific">Anaerostipes caccae (strain DSM 14662 / CCUG 47493 / JCM 13470 / NCIMB 13811 / L1-92)</name>
    <dbReference type="NCBI Taxonomy" id="411490"/>
    <lineage>
        <taxon>Bacteria</taxon>
        <taxon>Bacillati</taxon>
        <taxon>Bacillota</taxon>
        <taxon>Clostridia</taxon>
        <taxon>Lachnospirales</taxon>
        <taxon>Lachnospiraceae</taxon>
        <taxon>Anaerostipes</taxon>
    </lineage>
</organism>
<dbReference type="Proteomes" id="UP000004935">
    <property type="component" value="Unassembled WGS sequence"/>
</dbReference>
<accession>B0ME47</accession>
<keyword evidence="2" id="KW-1185">Reference proteome</keyword>